<reference evidence="3" key="1">
    <citation type="journal article" date="2019" name="Int. J. Syst. Evol. Microbiol.">
        <title>The Global Catalogue of Microorganisms (GCM) 10K type strain sequencing project: providing services to taxonomists for standard genome sequencing and annotation.</title>
        <authorList>
            <consortium name="The Broad Institute Genomics Platform"/>
            <consortium name="The Broad Institute Genome Sequencing Center for Infectious Disease"/>
            <person name="Wu L."/>
            <person name="Ma J."/>
        </authorList>
    </citation>
    <scope>NUCLEOTIDE SEQUENCE [LARGE SCALE GENOMIC DNA]</scope>
    <source>
        <strain evidence="3">JCM 17657</strain>
    </source>
</reference>
<dbReference type="SUPFAM" id="SSF52266">
    <property type="entry name" value="SGNH hydrolase"/>
    <property type="match status" value="1"/>
</dbReference>
<dbReference type="InterPro" id="IPR053140">
    <property type="entry name" value="GDSL_Rv0518-like"/>
</dbReference>
<dbReference type="Gene3D" id="3.40.50.1110">
    <property type="entry name" value="SGNH hydrolase"/>
    <property type="match status" value="1"/>
</dbReference>
<dbReference type="Pfam" id="PF00657">
    <property type="entry name" value="Lipase_GDSL"/>
    <property type="match status" value="1"/>
</dbReference>
<evidence type="ECO:0000313" key="3">
    <source>
        <dbReference type="Proteomes" id="UP001500610"/>
    </source>
</evidence>
<keyword evidence="2" id="KW-0378">Hydrolase</keyword>
<dbReference type="RefSeq" id="WP_226026699.1">
    <property type="nucleotide sequence ID" value="NZ_BAABIV010000037.1"/>
</dbReference>
<dbReference type="PANTHER" id="PTHR43784:SF2">
    <property type="entry name" value="GDSL-LIKE LIPASE_ACYLHYDROLASE, PUTATIVE (AFU_ORTHOLOGUE AFUA_2G00820)-RELATED"/>
    <property type="match status" value="1"/>
</dbReference>
<comment type="caution">
    <text evidence="2">The sequence shown here is derived from an EMBL/GenBank/DDBJ whole genome shotgun (WGS) entry which is preliminary data.</text>
</comment>
<dbReference type="PANTHER" id="PTHR43784">
    <property type="entry name" value="GDSL-LIKE LIPASE/ACYLHYDROLASE, PUTATIVE (AFU_ORTHOLOGUE AFUA_2G00820)-RELATED"/>
    <property type="match status" value="1"/>
</dbReference>
<name>A0ABP9IZ65_9ACTN</name>
<dbReference type="EMBL" id="BAABIV010000037">
    <property type="protein sequence ID" value="GAA5013605.1"/>
    <property type="molecule type" value="Genomic_DNA"/>
</dbReference>
<gene>
    <name evidence="2" type="ORF">GCM10023257_72000</name>
</gene>
<dbReference type="Proteomes" id="UP001500610">
    <property type="component" value="Unassembled WGS sequence"/>
</dbReference>
<evidence type="ECO:0000313" key="2">
    <source>
        <dbReference type="EMBL" id="GAA5013605.1"/>
    </source>
</evidence>
<keyword evidence="1" id="KW-0732">Signal</keyword>
<protein>
    <submittedName>
        <fullName evidence="2">SGNH hydrolase</fullName>
    </submittedName>
</protein>
<evidence type="ECO:0000256" key="1">
    <source>
        <dbReference type="SAM" id="SignalP"/>
    </source>
</evidence>
<dbReference type="InterPro" id="IPR036514">
    <property type="entry name" value="SGNH_hydro_sf"/>
</dbReference>
<sequence>MAAVLALALASTVLAASAATAPADAASRRPPKPHAWFTSWAASQQGLAPTPLRDQSVRMITHLSQGGDALRIRVQNTFGRTPLTVDAATVAPSSGEDAATTGRPRPVTFDGRRRVVVPAGGEVWSDPAALRTAAQDDVAVSLSVTGTVLPGRHESAFRTNYLTPSGAGDHTADASGTAFTETTGSTYLVSAVDVRNPRLRGSLVAYGSSVVDGTGSTNCGPNCSRPGANLRWADDLARRITSELPATRQFAVANAGIGGTTSAATCPGIGAPVRGLDAAARLERDVLALHGVTGVLYYYGTNDLPAGCDAAQILASYHEVFARLRAAGIKVYVTPITPRPGYTDQHNRDRHTVGMFVSKWNDCAGTCDGVLPFDRVLADPVRPNSINPSYDTGDGVHANIAGQQALADIVSLPMLAASARR</sequence>
<feature type="chain" id="PRO_5046302925" evidence="1">
    <location>
        <begin position="19"/>
        <end position="421"/>
    </location>
</feature>
<keyword evidence="3" id="KW-1185">Reference proteome</keyword>
<proteinExistence type="predicted"/>
<dbReference type="GO" id="GO:0016787">
    <property type="term" value="F:hydrolase activity"/>
    <property type="evidence" value="ECO:0007669"/>
    <property type="project" value="UniProtKB-KW"/>
</dbReference>
<dbReference type="InterPro" id="IPR001087">
    <property type="entry name" value="GDSL"/>
</dbReference>
<organism evidence="2 3">
    <name type="scientific">Streptomyces hyderabadensis</name>
    <dbReference type="NCBI Taxonomy" id="598549"/>
    <lineage>
        <taxon>Bacteria</taxon>
        <taxon>Bacillati</taxon>
        <taxon>Actinomycetota</taxon>
        <taxon>Actinomycetes</taxon>
        <taxon>Kitasatosporales</taxon>
        <taxon>Streptomycetaceae</taxon>
        <taxon>Streptomyces</taxon>
    </lineage>
</organism>
<feature type="signal peptide" evidence="1">
    <location>
        <begin position="1"/>
        <end position="18"/>
    </location>
</feature>
<accession>A0ABP9IZ65</accession>